<dbReference type="EC" id="1.11.1.5" evidence="11"/>
<dbReference type="InterPro" id="IPR051395">
    <property type="entry name" value="Cytochrome_c_Peroxidase/MauG"/>
</dbReference>
<name>A0A1S7LCV6_MAGMO</name>
<keyword evidence="5" id="KW-0574">Periplasm</keyword>
<sequence>MRALLFLLLWIIPATLFVPAAQGEQALLFSPRLAAPRGEALQPISPATGLDPELVQLGHDLFHDTRLSRDDTISCAHCHPLESGGMDGLKHSFGIEGKEGVINTPTVYNTSLHFTQFWDGRAKDLETQAVGPIHDPREMGSSWQEVLPKLNADNALKQRFIRIMGGQASVERVVGAIATFERSLLTPSRFDRYLQGVEGQLTPQELRGYKLFKDYGCASCHQGRGIGGNMYEKIGIVHPYFTSDKRVKKADLGRFNITGNPDHKHEFKVPSLRNVALTAPYFHNGAVKTLEGAIKLMGYHQLGRTIRPTHIADIATFLHSLTGEHPELAKEATP</sequence>
<evidence type="ECO:0000259" key="10">
    <source>
        <dbReference type="PROSITE" id="PS51007"/>
    </source>
</evidence>
<feature type="binding site" description="covalent" evidence="8">
    <location>
        <position position="220"/>
    </location>
    <ligand>
        <name>heme c</name>
        <dbReference type="ChEBI" id="CHEBI:61717"/>
        <label>2</label>
    </ligand>
</feature>
<evidence type="ECO:0000256" key="4">
    <source>
        <dbReference type="ARBA" id="ARBA00022729"/>
    </source>
</evidence>
<dbReference type="PIRSF" id="PIRSF000294">
    <property type="entry name" value="Cytochrome-c_peroxidase"/>
    <property type="match status" value="1"/>
</dbReference>
<keyword evidence="4" id="KW-0732">Signal</keyword>
<feature type="binding site" description="axial binding residue" evidence="9">
    <location>
        <position position="221"/>
    </location>
    <ligand>
        <name>heme c</name>
        <dbReference type="ChEBI" id="CHEBI:61717"/>
        <label>2</label>
    </ligand>
    <ligandPart>
        <name>Fe</name>
        <dbReference type="ChEBI" id="CHEBI:18248"/>
    </ligandPart>
</feature>
<dbReference type="PANTHER" id="PTHR30600">
    <property type="entry name" value="CYTOCHROME C PEROXIDASE-RELATED"/>
    <property type="match status" value="1"/>
</dbReference>
<dbReference type="GO" id="GO:0046872">
    <property type="term" value="F:metal ion binding"/>
    <property type="evidence" value="ECO:0007669"/>
    <property type="project" value="UniProtKB-KW"/>
</dbReference>
<evidence type="ECO:0000256" key="9">
    <source>
        <dbReference type="PIRSR" id="PIRSR000294-2"/>
    </source>
</evidence>
<dbReference type="InterPro" id="IPR009056">
    <property type="entry name" value="Cyt_c-like_dom"/>
</dbReference>
<feature type="binding site" description="covalent" evidence="8">
    <location>
        <position position="78"/>
    </location>
    <ligand>
        <name>heme c</name>
        <dbReference type="ChEBI" id="CHEBI:61717"/>
        <label>1</label>
    </ligand>
</feature>
<dbReference type="GO" id="GO:0042597">
    <property type="term" value="C:periplasmic space"/>
    <property type="evidence" value="ECO:0007669"/>
    <property type="project" value="UniProtKB-SubCell"/>
</dbReference>
<gene>
    <name evidence="11" type="primary">ccp</name>
    <name evidence="11" type="ORF">MAGMO_0154</name>
</gene>
<dbReference type="Gene3D" id="1.10.760.10">
    <property type="entry name" value="Cytochrome c-like domain"/>
    <property type="match status" value="2"/>
</dbReference>
<comment type="cofactor">
    <cofactor evidence="8">
        <name>heme</name>
        <dbReference type="ChEBI" id="CHEBI:30413"/>
    </cofactor>
    <text evidence="8">Binds 2 heme groups.</text>
</comment>
<dbReference type="InterPro" id="IPR026259">
    <property type="entry name" value="MauG/Cytc_peroxidase"/>
</dbReference>
<dbReference type="SUPFAM" id="SSF46626">
    <property type="entry name" value="Cytochrome c"/>
    <property type="match status" value="2"/>
</dbReference>
<evidence type="ECO:0000256" key="7">
    <source>
        <dbReference type="ARBA" id="ARBA00023004"/>
    </source>
</evidence>
<evidence type="ECO:0000256" key="3">
    <source>
        <dbReference type="ARBA" id="ARBA00022723"/>
    </source>
</evidence>
<protein>
    <submittedName>
        <fullName evidence="11">Cytochrome-c peroxidase</fullName>
        <ecNumber evidence="11">1.11.1.5</ecNumber>
    </submittedName>
</protein>
<feature type="binding site" description="axial binding residue" evidence="9">
    <location>
        <position position="297"/>
    </location>
    <ligand>
        <name>heme c</name>
        <dbReference type="ChEBI" id="CHEBI:61717"/>
        <label>2</label>
    </ligand>
    <ligandPart>
        <name>Fe</name>
        <dbReference type="ChEBI" id="CHEBI:18248"/>
    </ligandPart>
</feature>
<dbReference type="InterPro" id="IPR036909">
    <property type="entry name" value="Cyt_c-like_dom_sf"/>
</dbReference>
<accession>A0A1S7LCV6</accession>
<reference evidence="11" key="1">
    <citation type="submission" date="2015-04" db="EMBL/GenBank/DDBJ databases">
        <authorList>
            <person name="Syromyatnikov M.Y."/>
            <person name="Popov V.N."/>
        </authorList>
    </citation>
    <scope>NUCLEOTIDE SEQUENCE</scope>
    <source>
        <strain evidence="11">MO-1</strain>
    </source>
</reference>
<comment type="subcellular location">
    <subcellularLocation>
        <location evidence="1">Periplasm</location>
    </subcellularLocation>
</comment>
<evidence type="ECO:0000256" key="5">
    <source>
        <dbReference type="ARBA" id="ARBA00022764"/>
    </source>
</evidence>
<feature type="binding site" description="axial binding residue" evidence="9">
    <location>
        <position position="79"/>
    </location>
    <ligand>
        <name>heme c</name>
        <dbReference type="ChEBI" id="CHEBI:61717"/>
        <label>1</label>
    </ligand>
    <ligandPart>
        <name>Fe</name>
        <dbReference type="ChEBI" id="CHEBI:18248"/>
    </ligandPart>
</feature>
<evidence type="ECO:0000256" key="6">
    <source>
        <dbReference type="ARBA" id="ARBA00023002"/>
    </source>
</evidence>
<feature type="domain" description="Cytochrome c" evidence="10">
    <location>
        <begin position="203"/>
        <end position="322"/>
    </location>
</feature>
<keyword evidence="6 11" id="KW-0560">Oxidoreductase</keyword>
<evidence type="ECO:0000256" key="2">
    <source>
        <dbReference type="ARBA" id="ARBA00022617"/>
    </source>
</evidence>
<dbReference type="GO" id="GO:0009055">
    <property type="term" value="F:electron transfer activity"/>
    <property type="evidence" value="ECO:0007669"/>
    <property type="project" value="InterPro"/>
</dbReference>
<dbReference type="InterPro" id="IPR004852">
    <property type="entry name" value="Di-haem_cyt_c_peroxidsae"/>
</dbReference>
<dbReference type="PROSITE" id="PS51007">
    <property type="entry name" value="CYTC"/>
    <property type="match status" value="1"/>
</dbReference>
<keyword evidence="7 9" id="KW-0408">Iron</keyword>
<keyword evidence="11" id="KW-0575">Peroxidase</keyword>
<keyword evidence="3 9" id="KW-0479">Metal-binding</keyword>
<dbReference type="EMBL" id="LO017727">
    <property type="protein sequence ID" value="CRH04368.1"/>
    <property type="molecule type" value="Genomic_DNA"/>
</dbReference>
<dbReference type="Pfam" id="PF03150">
    <property type="entry name" value="CCP_MauG"/>
    <property type="match status" value="1"/>
</dbReference>
<dbReference type="GO" id="GO:0004130">
    <property type="term" value="F:cytochrome-c peroxidase activity"/>
    <property type="evidence" value="ECO:0007669"/>
    <property type="project" value="UniProtKB-EC"/>
</dbReference>
<dbReference type="PANTHER" id="PTHR30600:SF7">
    <property type="entry name" value="CYTOCHROME C PEROXIDASE-RELATED"/>
    <property type="match status" value="1"/>
</dbReference>
<keyword evidence="2 8" id="KW-0349">Heme</keyword>
<evidence type="ECO:0000256" key="1">
    <source>
        <dbReference type="ARBA" id="ARBA00004418"/>
    </source>
</evidence>
<organism evidence="11">
    <name type="scientific">Magnetococcus massalia (strain MO-1)</name>
    <dbReference type="NCBI Taxonomy" id="451514"/>
    <lineage>
        <taxon>Bacteria</taxon>
        <taxon>Pseudomonadati</taxon>
        <taxon>Pseudomonadota</taxon>
        <taxon>Magnetococcia</taxon>
        <taxon>Magnetococcales</taxon>
        <taxon>Magnetococcaceae</taxon>
        <taxon>Magnetococcus</taxon>
    </lineage>
</organism>
<dbReference type="GO" id="GO:0020037">
    <property type="term" value="F:heme binding"/>
    <property type="evidence" value="ECO:0007669"/>
    <property type="project" value="InterPro"/>
</dbReference>
<feature type="binding site" description="covalent" evidence="8">
    <location>
        <position position="217"/>
    </location>
    <ligand>
        <name>heme c</name>
        <dbReference type="ChEBI" id="CHEBI:61717"/>
        <label>2</label>
    </ligand>
</feature>
<comment type="PTM">
    <text evidence="8">Binds 2 heme groups per subunit.</text>
</comment>
<proteinExistence type="predicted"/>
<evidence type="ECO:0000313" key="11">
    <source>
        <dbReference type="EMBL" id="CRH04368.1"/>
    </source>
</evidence>
<evidence type="ECO:0000256" key="8">
    <source>
        <dbReference type="PIRSR" id="PIRSR000294-1"/>
    </source>
</evidence>
<dbReference type="AlphaFoldDB" id="A0A1S7LCV6"/>
<feature type="binding site" description="covalent" evidence="8">
    <location>
        <position position="75"/>
    </location>
    <ligand>
        <name>heme c</name>
        <dbReference type="ChEBI" id="CHEBI:61717"/>
        <label>1</label>
    </ligand>
</feature>